<geneLocation type="mitochondrion" evidence="2"/>
<evidence type="ECO:0000256" key="1">
    <source>
        <dbReference type="SAM" id="Phobius"/>
    </source>
</evidence>
<dbReference type="AlphaFoldDB" id="A0A9E9FZJ4"/>
<organism evidence="2">
    <name type="scientific">Neofoleyellides sp. XM-2022</name>
    <dbReference type="NCBI Taxonomy" id="3014012"/>
    <lineage>
        <taxon>Eukaryota</taxon>
        <taxon>Metazoa</taxon>
        <taxon>Ecdysozoa</taxon>
        <taxon>Nematoda</taxon>
        <taxon>Chromadorea</taxon>
        <taxon>Rhabditida</taxon>
        <taxon>Spirurina</taxon>
        <taxon>Spiruromorpha</taxon>
        <taxon>Filarioidea</taxon>
        <taxon>Onchocercidae</taxon>
        <taxon>Neofoleyellides</taxon>
    </lineage>
</organism>
<name>A0A9E9FZJ4_9BILA</name>
<reference evidence="2" key="1">
    <citation type="journal article" date="2022" name="Animals (Basel)">
        <title>First Description of the Mitogenome Features of Neofoleyellides Genus (Nematoda: Onchocercidae) Isolated from a Wild Bird (Pyrrhocorax pyrrhocorax).</title>
        <authorList>
            <person name="Wu T."/>
            <person name="Ma X."/>
            <person name="Wang F."/>
            <person name="Xie L."/>
            <person name="Lv Q."/>
            <person name="Zeng M."/>
            <person name="Xu Y."/>
            <person name="Qin S."/>
            <person name="Chang Q."/>
        </authorList>
    </citation>
    <scope>NUCLEOTIDE SEQUENCE</scope>
    <source>
        <tissue evidence="2">Intestine</tissue>
    </source>
</reference>
<proteinExistence type="predicted"/>
<feature type="transmembrane region" description="Helical" evidence="1">
    <location>
        <begin position="20"/>
        <end position="39"/>
    </location>
</feature>
<dbReference type="EMBL" id="ON641583">
    <property type="protein sequence ID" value="WAP90825.1"/>
    <property type="molecule type" value="Genomic_DNA"/>
</dbReference>
<keyword evidence="1" id="KW-1133">Transmembrane helix</keyword>
<feature type="transmembrane region" description="Helical" evidence="1">
    <location>
        <begin position="45"/>
        <end position="67"/>
    </location>
</feature>
<reference evidence="2" key="2">
    <citation type="submission" date="2022-05" db="EMBL/GenBank/DDBJ databases">
        <authorList>
            <person name="Ma X."/>
        </authorList>
    </citation>
    <scope>NUCLEOTIDE SEQUENCE</scope>
    <source>
        <tissue evidence="2">Intestine</tissue>
    </source>
</reference>
<gene>
    <name evidence="2" type="primary">ND4L</name>
</gene>
<protein>
    <submittedName>
        <fullName evidence="2">NADH dehydrogenase subunit 4L</fullName>
    </submittedName>
</protein>
<evidence type="ECO:0000313" key="2">
    <source>
        <dbReference type="EMBL" id="WAP90825.1"/>
    </source>
</evidence>
<keyword evidence="2" id="KW-0496">Mitochondrion</keyword>
<sequence length="79" mass="9691">MSLMFFISFVFFMKYERFVYVLIGIEFLFFVLLVEYVYFFESMMFFYFLCFGIISSVVGLVLFFFVVKEFGFDKVMFCF</sequence>
<accession>A0A9E9FZJ4</accession>
<keyword evidence="1" id="KW-0472">Membrane</keyword>
<keyword evidence="1" id="KW-0812">Transmembrane</keyword>